<dbReference type="Pfam" id="PF04932">
    <property type="entry name" value="Wzy_C"/>
    <property type="match status" value="1"/>
</dbReference>
<feature type="transmembrane region" description="Helical" evidence="5">
    <location>
        <begin position="372"/>
        <end position="389"/>
    </location>
</feature>
<keyword evidence="3 5" id="KW-1133">Transmembrane helix</keyword>
<evidence type="ECO:0000259" key="6">
    <source>
        <dbReference type="Pfam" id="PF04932"/>
    </source>
</evidence>
<dbReference type="EMBL" id="DSMG01000062">
    <property type="protein sequence ID" value="HDX30957.1"/>
    <property type="molecule type" value="Genomic_DNA"/>
</dbReference>
<feature type="domain" description="O-antigen ligase-related" evidence="6">
    <location>
        <begin position="507"/>
        <end position="654"/>
    </location>
</feature>
<organism evidence="7">
    <name type="scientific">Caldilinea aerophila</name>
    <dbReference type="NCBI Taxonomy" id="133453"/>
    <lineage>
        <taxon>Bacteria</taxon>
        <taxon>Bacillati</taxon>
        <taxon>Chloroflexota</taxon>
        <taxon>Caldilineae</taxon>
        <taxon>Caldilineales</taxon>
        <taxon>Caldilineaceae</taxon>
        <taxon>Caldilinea</taxon>
    </lineage>
</organism>
<feature type="transmembrane region" description="Helical" evidence="5">
    <location>
        <begin position="265"/>
        <end position="283"/>
    </location>
</feature>
<evidence type="ECO:0000256" key="3">
    <source>
        <dbReference type="ARBA" id="ARBA00022989"/>
    </source>
</evidence>
<dbReference type="AlphaFoldDB" id="A0A7C1FET4"/>
<feature type="transmembrane region" description="Helical" evidence="5">
    <location>
        <begin position="330"/>
        <end position="351"/>
    </location>
</feature>
<evidence type="ECO:0000313" key="7">
    <source>
        <dbReference type="EMBL" id="HDX30957.1"/>
    </source>
</evidence>
<sequence length="731" mass="79436">MDAFRMRLWAPIGTAAIALGLLWLMATLPLRLCANCGAALAPASALTPGTLASVDSPPLSFSPGWTVSARGADPAEPADPFAEPSGVITFTYTGDAVWLLLAPGDYWAYLYVTVDERPANRLANIPGNVNSLGAAAGYITLLAPELAGEPEARRLRWVEIHRAGVAHGAGGALSTAHNVRLEFWRGWGQSPLRGIAVDPPRHALYRPNERLPFLPAPLWPGALLIGGGLWLVAAGLMPPLRMKLSYRPLPRFKALDYSLRPWQHAAWIAFGAGAALTLGGTAFERWLPMLAGVLLLTGAGVVRPALWLAALLFALPFAYAVDLPLLPVRALGIVDVGVLGGAVVLVGHWALRALTGRNRSLKAIPLTGQQRIALWLLAFIAGWALIVSLDVRYPTLALREWRVVFLSALIFGIVLIGVLRAARSPAQDRWLLVGGWLLGATAVALIGLWGYISGQAFVSAAEGVRRVQALYDSPNNLALYLDRTLAVTLALALFAEGWKRRTLWAVLAVVQGLAWLLTFSKGALFLAAPTMTLILAAGGVWMHRRNCVSLRPLWALGALVLLMALALTPFLGAERFQRLLDFEQGTGFLRLQLWRSSWAMALDHPWFGVGPDQFLYHYRSNYLLPEAWQEPNLNHPHNFMLDWWTRLGLIGLLLGGSWWGVGMWSVGRWLRRSVMQRDEAALALGCLAATGAALAHGLIDVSYGLPELMLTWVLVFHLGLRGSNQNAGNRP</sequence>
<feature type="transmembrane region" description="Helical" evidence="5">
    <location>
        <begin position="477"/>
        <end position="495"/>
    </location>
</feature>
<comment type="subcellular location">
    <subcellularLocation>
        <location evidence="1">Membrane</location>
        <topology evidence="1">Multi-pass membrane protein</topology>
    </subcellularLocation>
</comment>
<proteinExistence type="predicted"/>
<feature type="transmembrane region" description="Helical" evidence="5">
    <location>
        <begin position="524"/>
        <end position="541"/>
    </location>
</feature>
<evidence type="ECO:0000256" key="2">
    <source>
        <dbReference type="ARBA" id="ARBA00022692"/>
    </source>
</evidence>
<feature type="transmembrane region" description="Helical" evidence="5">
    <location>
        <begin position="290"/>
        <end position="318"/>
    </location>
</feature>
<accession>A0A7C1FET4</accession>
<dbReference type="PANTHER" id="PTHR37422:SF13">
    <property type="entry name" value="LIPOPOLYSACCHARIDE BIOSYNTHESIS PROTEIN PA4999-RELATED"/>
    <property type="match status" value="1"/>
</dbReference>
<evidence type="ECO:0000256" key="5">
    <source>
        <dbReference type="SAM" id="Phobius"/>
    </source>
</evidence>
<dbReference type="InterPro" id="IPR051533">
    <property type="entry name" value="WaaL-like"/>
</dbReference>
<feature type="transmembrane region" description="Helical" evidence="5">
    <location>
        <begin position="431"/>
        <end position="452"/>
    </location>
</feature>
<evidence type="ECO:0000256" key="4">
    <source>
        <dbReference type="ARBA" id="ARBA00023136"/>
    </source>
</evidence>
<reference evidence="7" key="1">
    <citation type="journal article" date="2020" name="mSystems">
        <title>Genome- and Community-Level Interaction Insights into Carbon Utilization and Element Cycling Functions of Hydrothermarchaeota in Hydrothermal Sediment.</title>
        <authorList>
            <person name="Zhou Z."/>
            <person name="Liu Y."/>
            <person name="Xu W."/>
            <person name="Pan J."/>
            <person name="Luo Z.H."/>
            <person name="Li M."/>
        </authorList>
    </citation>
    <scope>NUCLEOTIDE SEQUENCE [LARGE SCALE GENOMIC DNA]</scope>
    <source>
        <strain evidence="7">SpSt-289</strain>
    </source>
</reference>
<dbReference type="GO" id="GO:0016020">
    <property type="term" value="C:membrane"/>
    <property type="evidence" value="ECO:0007669"/>
    <property type="project" value="UniProtKB-SubCell"/>
</dbReference>
<dbReference type="InterPro" id="IPR007016">
    <property type="entry name" value="O-antigen_ligase-rel_domated"/>
</dbReference>
<dbReference type="PANTHER" id="PTHR37422">
    <property type="entry name" value="TEICHURONIC ACID BIOSYNTHESIS PROTEIN TUAE"/>
    <property type="match status" value="1"/>
</dbReference>
<feature type="transmembrane region" description="Helical" evidence="5">
    <location>
        <begin position="679"/>
        <end position="697"/>
    </location>
</feature>
<gene>
    <name evidence="7" type="ORF">ENQ20_05620</name>
</gene>
<keyword evidence="4 5" id="KW-0472">Membrane</keyword>
<feature type="transmembrane region" description="Helical" evidence="5">
    <location>
        <begin position="703"/>
        <end position="720"/>
    </location>
</feature>
<feature type="transmembrane region" description="Helical" evidence="5">
    <location>
        <begin position="643"/>
        <end position="667"/>
    </location>
</feature>
<evidence type="ECO:0000256" key="1">
    <source>
        <dbReference type="ARBA" id="ARBA00004141"/>
    </source>
</evidence>
<feature type="transmembrane region" description="Helical" evidence="5">
    <location>
        <begin position="401"/>
        <end position="419"/>
    </location>
</feature>
<feature type="transmembrane region" description="Helical" evidence="5">
    <location>
        <begin position="216"/>
        <end position="237"/>
    </location>
</feature>
<feature type="transmembrane region" description="Helical" evidence="5">
    <location>
        <begin position="553"/>
        <end position="572"/>
    </location>
</feature>
<protein>
    <recommendedName>
        <fullName evidence="6">O-antigen ligase-related domain-containing protein</fullName>
    </recommendedName>
</protein>
<feature type="transmembrane region" description="Helical" evidence="5">
    <location>
        <begin position="502"/>
        <end position="518"/>
    </location>
</feature>
<comment type="caution">
    <text evidence="7">The sequence shown here is derived from an EMBL/GenBank/DDBJ whole genome shotgun (WGS) entry which is preliminary data.</text>
</comment>
<feature type="transmembrane region" description="Helical" evidence="5">
    <location>
        <begin position="6"/>
        <end position="25"/>
    </location>
</feature>
<keyword evidence="2 5" id="KW-0812">Transmembrane</keyword>
<name>A0A7C1FET4_9CHLR</name>